<dbReference type="EMBL" id="JAUQTB010000014">
    <property type="protein sequence ID" value="MDO7908256.1"/>
    <property type="molecule type" value="Genomic_DNA"/>
</dbReference>
<dbReference type="InterPro" id="IPR050664">
    <property type="entry name" value="Octanoyltrans_LipM/LipL"/>
</dbReference>
<evidence type="ECO:0000313" key="2">
    <source>
        <dbReference type="EMBL" id="MDO7908256.1"/>
    </source>
</evidence>
<evidence type="ECO:0000313" key="3">
    <source>
        <dbReference type="Proteomes" id="UP001240171"/>
    </source>
</evidence>
<proteinExistence type="predicted"/>
<reference evidence="2 3" key="1">
    <citation type="submission" date="2023-07" db="EMBL/GenBank/DDBJ databases">
        <title>Paenibacillus sp. JX-17 nov. isolated from soil.</title>
        <authorList>
            <person name="Wan Y."/>
            <person name="Liu B."/>
        </authorList>
    </citation>
    <scope>NUCLEOTIDE SEQUENCE [LARGE SCALE GENOMIC DNA]</scope>
    <source>
        <strain evidence="2 3">JX-17</strain>
    </source>
</reference>
<dbReference type="PROSITE" id="PS51733">
    <property type="entry name" value="BPL_LPL_CATALYTIC"/>
    <property type="match status" value="1"/>
</dbReference>
<dbReference type="PANTHER" id="PTHR43679">
    <property type="entry name" value="OCTANOYLTRANSFERASE LIPM-RELATED"/>
    <property type="match status" value="1"/>
</dbReference>
<comment type="caution">
    <text evidence="2">The sequence shown here is derived from an EMBL/GenBank/DDBJ whole genome shotgun (WGS) entry which is preliminary data.</text>
</comment>
<dbReference type="Gene3D" id="3.30.930.10">
    <property type="entry name" value="Bira Bifunctional Protein, Domain 2"/>
    <property type="match status" value="1"/>
</dbReference>
<evidence type="ECO:0000259" key="1">
    <source>
        <dbReference type="PROSITE" id="PS51733"/>
    </source>
</evidence>
<organism evidence="2 3">
    <name type="scientific">Paenibacillus lacisoli</name>
    <dbReference type="NCBI Taxonomy" id="3064525"/>
    <lineage>
        <taxon>Bacteria</taxon>
        <taxon>Bacillati</taxon>
        <taxon>Bacillota</taxon>
        <taxon>Bacilli</taxon>
        <taxon>Bacillales</taxon>
        <taxon>Paenibacillaceae</taxon>
        <taxon>Paenibacillus</taxon>
    </lineage>
</organism>
<accession>A0ABT9CG57</accession>
<sequence length="252" mass="27408">MEDAHDDVTAYFAWEEVLCRRVGQGHPPVVHLWRHPDAFVVGLRDRRLPQAETAMQRIRSGGTSVCVRPSGGAAVPLNPGVLNVSLIIPNPPGRLDIHEDFRLMVDLISRSLAPWSEAARAGEIAGAFCPGDYDVSIEGRKFCGIAQRRQAKALIVSAFIIVEGSGDALADQVRGFYDEASAGGAEGYPDVRSGTMASLQELAGVSSVRAYQASLFRLLQEEAGARLLLQEPSVPIDEVQVMTEKLRLRYDV</sequence>
<dbReference type="Proteomes" id="UP001240171">
    <property type="component" value="Unassembled WGS sequence"/>
</dbReference>
<keyword evidence="3" id="KW-1185">Reference proteome</keyword>
<dbReference type="Pfam" id="PF21948">
    <property type="entry name" value="LplA-B_cat"/>
    <property type="match status" value="1"/>
</dbReference>
<name>A0ABT9CG57_9BACL</name>
<feature type="domain" description="BPL/LPL catalytic" evidence="1">
    <location>
        <begin position="24"/>
        <end position="207"/>
    </location>
</feature>
<dbReference type="SUPFAM" id="SSF55681">
    <property type="entry name" value="Class II aaRS and biotin synthetases"/>
    <property type="match status" value="1"/>
</dbReference>
<dbReference type="InterPro" id="IPR004143">
    <property type="entry name" value="BPL_LPL_catalytic"/>
</dbReference>
<keyword evidence="2" id="KW-0436">Ligase</keyword>
<dbReference type="InterPro" id="IPR045864">
    <property type="entry name" value="aa-tRNA-synth_II/BPL/LPL"/>
</dbReference>
<protein>
    <submittedName>
        <fullName evidence="2">Lipoate--protein ligase family protein</fullName>
    </submittedName>
</protein>
<dbReference type="PANTHER" id="PTHR43679:SF2">
    <property type="entry name" value="OCTANOYL-[GCVH]:PROTEIN N-OCTANOYLTRANSFERASE"/>
    <property type="match status" value="1"/>
</dbReference>
<gene>
    <name evidence="2" type="ORF">Q5741_17785</name>
</gene>
<dbReference type="GO" id="GO:0016874">
    <property type="term" value="F:ligase activity"/>
    <property type="evidence" value="ECO:0007669"/>
    <property type="project" value="UniProtKB-KW"/>
</dbReference>